<evidence type="ECO:0000313" key="2">
    <source>
        <dbReference type="Proteomes" id="UP000005309"/>
    </source>
</evidence>
<organism evidence="1 2">
    <name type="scientific">Selenomonas flueggei ATCC 43531</name>
    <dbReference type="NCBI Taxonomy" id="638302"/>
    <lineage>
        <taxon>Bacteria</taxon>
        <taxon>Bacillati</taxon>
        <taxon>Bacillota</taxon>
        <taxon>Negativicutes</taxon>
        <taxon>Selenomonadales</taxon>
        <taxon>Selenomonadaceae</taxon>
        <taxon>Selenomonas</taxon>
    </lineage>
</organism>
<protein>
    <submittedName>
        <fullName evidence="1">Uncharacterized protein</fullName>
    </submittedName>
</protein>
<accession>C4V1N1</accession>
<name>C4V1N1_9FIRM</name>
<keyword evidence="2" id="KW-1185">Reference proteome</keyword>
<dbReference type="EMBL" id="ACLA01000006">
    <property type="protein sequence ID" value="EEQ49168.1"/>
    <property type="molecule type" value="Genomic_DNA"/>
</dbReference>
<reference evidence="1 2" key="1">
    <citation type="submission" date="2009-04" db="EMBL/GenBank/DDBJ databases">
        <authorList>
            <person name="Qin X."/>
            <person name="Bachman B."/>
            <person name="Battles P."/>
            <person name="Bell A."/>
            <person name="Bess C."/>
            <person name="Bickham C."/>
            <person name="Chaboub L."/>
            <person name="Chen D."/>
            <person name="Coyle M."/>
            <person name="Deiros D.R."/>
            <person name="Dinh H."/>
            <person name="Forbes L."/>
            <person name="Fowler G."/>
            <person name="Francisco L."/>
            <person name="Fu Q."/>
            <person name="Gubbala S."/>
            <person name="Hale W."/>
            <person name="Han Y."/>
            <person name="Hemphill L."/>
            <person name="Highlander S.K."/>
            <person name="Hirani K."/>
            <person name="Hogues M."/>
            <person name="Jackson L."/>
            <person name="Jakkamsetti A."/>
            <person name="Javaid M."/>
            <person name="Jiang H."/>
            <person name="Korchina V."/>
            <person name="Kovar C."/>
            <person name="Lara F."/>
            <person name="Lee S."/>
            <person name="Mata R."/>
            <person name="Mathew T."/>
            <person name="Moen C."/>
            <person name="Morales K."/>
            <person name="Munidasa M."/>
            <person name="Nazareth L."/>
            <person name="Ngo R."/>
            <person name="Nguyen L."/>
            <person name="Okwuonu G."/>
            <person name="Ongeri F."/>
            <person name="Patil S."/>
            <person name="Petrosino J."/>
            <person name="Pham C."/>
            <person name="Pham P."/>
            <person name="Pu L.-L."/>
            <person name="Puazo M."/>
            <person name="Raj R."/>
            <person name="Reid J."/>
            <person name="Rouhana J."/>
            <person name="Saada N."/>
            <person name="Shang Y."/>
            <person name="Simmons D."/>
            <person name="Thornton R."/>
            <person name="Warren J."/>
            <person name="Weissenberger G."/>
            <person name="Zhang J."/>
            <person name="Zhang L."/>
            <person name="Zhou C."/>
            <person name="Zhu D."/>
            <person name="Muzny D."/>
            <person name="Worley K."/>
            <person name="Gibbs R."/>
        </authorList>
    </citation>
    <scope>NUCLEOTIDE SEQUENCE [LARGE SCALE GENOMIC DNA]</scope>
    <source>
        <strain evidence="1 2">ATCC 43531</strain>
    </source>
</reference>
<sequence length="149" mass="15801">MIGGYYLAGSAKGGKNMKFDKIYVGRGIAAPTPVRRTTHLGEDTGDTFARILQEERDAAEAELQNPENSEPDTIVTRVLADGSVVTRAYKGARLISETTTHGNRLTPSKALIAEQATYLPGAAQSAAAMLASLTPQGAAERTEHISNTL</sequence>
<dbReference type="HOGENOM" id="CLU_155915_0_0_9"/>
<dbReference type="Proteomes" id="UP000005309">
    <property type="component" value="Unassembled WGS sequence"/>
</dbReference>
<evidence type="ECO:0000313" key="1">
    <source>
        <dbReference type="EMBL" id="EEQ49168.1"/>
    </source>
</evidence>
<comment type="caution">
    <text evidence="1">The sequence shown here is derived from an EMBL/GenBank/DDBJ whole genome shotgun (WGS) entry which is preliminary data.</text>
</comment>
<proteinExistence type="predicted"/>
<gene>
    <name evidence="1" type="ORF">HMPREF0908_0484</name>
</gene>
<dbReference type="AlphaFoldDB" id="C4V1N1"/>